<feature type="region of interest" description="Disordered" evidence="1">
    <location>
        <begin position="1"/>
        <end position="111"/>
    </location>
</feature>
<dbReference type="EMBL" id="BDGG01000001">
    <property type="protein sequence ID" value="GAU89786.1"/>
    <property type="molecule type" value="Genomic_DNA"/>
</dbReference>
<organism evidence="2 3">
    <name type="scientific">Ramazzottius varieornatus</name>
    <name type="common">Water bear</name>
    <name type="synonym">Tardigrade</name>
    <dbReference type="NCBI Taxonomy" id="947166"/>
    <lineage>
        <taxon>Eukaryota</taxon>
        <taxon>Metazoa</taxon>
        <taxon>Ecdysozoa</taxon>
        <taxon>Tardigrada</taxon>
        <taxon>Eutardigrada</taxon>
        <taxon>Parachela</taxon>
        <taxon>Hypsibioidea</taxon>
        <taxon>Ramazzottiidae</taxon>
        <taxon>Ramazzottius</taxon>
    </lineage>
</organism>
<feature type="compositionally biased region" description="Low complexity" evidence="1">
    <location>
        <begin position="1"/>
        <end position="13"/>
    </location>
</feature>
<dbReference type="AlphaFoldDB" id="A0A1D1UJA4"/>
<name>A0A1D1UJA4_RAMVA</name>
<proteinExistence type="predicted"/>
<protein>
    <submittedName>
        <fullName evidence="2">Uncharacterized protein</fullName>
    </submittedName>
</protein>
<dbReference type="OrthoDB" id="10622239at2759"/>
<feature type="compositionally biased region" description="Acidic residues" evidence="1">
    <location>
        <begin position="102"/>
        <end position="111"/>
    </location>
</feature>
<evidence type="ECO:0000313" key="2">
    <source>
        <dbReference type="EMBL" id="GAU89786.1"/>
    </source>
</evidence>
<feature type="compositionally biased region" description="Polar residues" evidence="1">
    <location>
        <begin position="61"/>
        <end position="77"/>
    </location>
</feature>
<accession>A0A1D1UJA4</accession>
<reference evidence="2 3" key="1">
    <citation type="journal article" date="2016" name="Nat. Commun.">
        <title>Extremotolerant tardigrade genome and improved radiotolerance of human cultured cells by tardigrade-unique protein.</title>
        <authorList>
            <person name="Hashimoto T."/>
            <person name="Horikawa D.D."/>
            <person name="Saito Y."/>
            <person name="Kuwahara H."/>
            <person name="Kozuka-Hata H."/>
            <person name="Shin-I T."/>
            <person name="Minakuchi Y."/>
            <person name="Ohishi K."/>
            <person name="Motoyama A."/>
            <person name="Aizu T."/>
            <person name="Enomoto A."/>
            <person name="Kondo K."/>
            <person name="Tanaka S."/>
            <person name="Hara Y."/>
            <person name="Koshikawa S."/>
            <person name="Sagara H."/>
            <person name="Miura T."/>
            <person name="Yokobori S."/>
            <person name="Miyagawa K."/>
            <person name="Suzuki Y."/>
            <person name="Kubo T."/>
            <person name="Oyama M."/>
            <person name="Kohara Y."/>
            <person name="Fujiyama A."/>
            <person name="Arakawa K."/>
            <person name="Katayama T."/>
            <person name="Toyoda A."/>
            <person name="Kunieda T."/>
        </authorList>
    </citation>
    <scope>NUCLEOTIDE SEQUENCE [LARGE SCALE GENOMIC DNA]</scope>
    <source>
        <strain evidence="2 3">YOKOZUNA-1</strain>
    </source>
</reference>
<sequence length="508" mass="59313">MAKSPVTPLNNKTTTKKRKTPPQTSLPTPKRLNFTPTSPEPAVRPGPSETPTTVGRRRSSKPATYNSSLSVQDVLNTSRRRYVSKIPPPKDWKTPLPKYAEGDDDPPDRDYDGEEYEHLEIIYYDQVRARLAEEENRELNSGTQDRTRSKMLSQIKWLRGTWNLYNVAPLFRFVYAPEERGPDGKEHDMAWCLRRQVTALVETLRTNTVFKQYRRTRVQVKPFLGFAAVKSYFDEPAYSFQVYGKKSEEDGWRELCVIIFGSLGTHQLEALWDIKGEQFAYYPFVLARGDDPVLQEVFQYLSERHGYKIGNKHGFRKPQFSSADMWRILTCGVFFIQRLRKSQVIRLTVTHQKNSPEVDWDFDLVEIVQQIRKRRSELSDKADFKHYMTARQVGLVREAVKRAYKEQFNREWDKKKTFLRKVQLDCLFVTSDGLLKTNEHKEAIAFLYYISRFQTRTYIHPIHGIRFDAINPEIEDYLDDEPDVENVGASASRLNSLFEQDTTYVADV</sequence>
<gene>
    <name evidence="2" type="primary">RvY_02297-1</name>
    <name evidence="2" type="synonym">RvY_02297.1</name>
    <name evidence="2" type="ORF">RvY_02297</name>
</gene>
<dbReference type="Proteomes" id="UP000186922">
    <property type="component" value="Unassembled WGS sequence"/>
</dbReference>
<keyword evidence="3" id="KW-1185">Reference proteome</keyword>
<evidence type="ECO:0000256" key="1">
    <source>
        <dbReference type="SAM" id="MobiDB-lite"/>
    </source>
</evidence>
<evidence type="ECO:0000313" key="3">
    <source>
        <dbReference type="Proteomes" id="UP000186922"/>
    </source>
</evidence>
<comment type="caution">
    <text evidence="2">The sequence shown here is derived from an EMBL/GenBank/DDBJ whole genome shotgun (WGS) entry which is preliminary data.</text>
</comment>